<dbReference type="PANTHER" id="PTHR33678">
    <property type="entry name" value="BLL1576 PROTEIN"/>
    <property type="match status" value="1"/>
</dbReference>
<dbReference type="InterPro" id="IPR052344">
    <property type="entry name" value="Transposase-related"/>
</dbReference>
<dbReference type="InterPro" id="IPR004291">
    <property type="entry name" value="Transposase_IS66_central"/>
</dbReference>
<evidence type="ECO:0000313" key="2">
    <source>
        <dbReference type="EMBL" id="MDT0495978.1"/>
    </source>
</evidence>
<accession>A0ABU2WDL7</accession>
<reference evidence="2 3" key="1">
    <citation type="submission" date="2023-09" db="EMBL/GenBank/DDBJ databases">
        <authorList>
            <person name="Rey-Velasco X."/>
        </authorList>
    </citation>
    <scope>NUCLEOTIDE SEQUENCE [LARGE SCALE GENOMIC DNA]</scope>
    <source>
        <strain evidence="2 3">W345</strain>
    </source>
</reference>
<feature type="domain" description="Transposase IS66 central" evidence="1">
    <location>
        <begin position="20"/>
        <end position="168"/>
    </location>
</feature>
<gene>
    <name evidence="2" type="ORF">RM530_01175</name>
</gene>
<organism evidence="2 3">
    <name type="scientific">Banduia mediterranea</name>
    <dbReference type="NCBI Taxonomy" id="3075609"/>
    <lineage>
        <taxon>Bacteria</taxon>
        <taxon>Pseudomonadati</taxon>
        <taxon>Pseudomonadota</taxon>
        <taxon>Gammaproteobacteria</taxon>
        <taxon>Nevskiales</taxon>
        <taxon>Algiphilaceae</taxon>
        <taxon>Banduia</taxon>
    </lineage>
</organism>
<proteinExistence type="predicted"/>
<dbReference type="PANTHER" id="PTHR33678:SF1">
    <property type="entry name" value="BLL1576 PROTEIN"/>
    <property type="match status" value="1"/>
</dbReference>
<sequence>MAVSPADRHAQAPASVLESSVADVSLLAGLLTDKFACHLPLYRQHQRLADAGIQVSRSSLTQWTQRAIDLLRPIVEAQHRHLLQSRVLAMDETPIKAGREKQGKLRQAYLWPIYGQDHEIVFHYAPSREHRHVKAFLGEAFAGTLLSDGYEAYSAYAAQNVQVKHPACRVIEPTPREWKLRFADNPLRPDIERRGNYAAV</sequence>
<name>A0ABU2WDL7_9GAMM</name>
<evidence type="ECO:0000259" key="1">
    <source>
        <dbReference type="Pfam" id="PF03050"/>
    </source>
</evidence>
<dbReference type="Pfam" id="PF03050">
    <property type="entry name" value="DDE_Tnp_IS66"/>
    <property type="match status" value="1"/>
</dbReference>
<dbReference type="Proteomes" id="UP001254608">
    <property type="component" value="Unassembled WGS sequence"/>
</dbReference>
<dbReference type="RefSeq" id="WP_311363425.1">
    <property type="nucleotide sequence ID" value="NZ_JAVRIC010000001.1"/>
</dbReference>
<comment type="caution">
    <text evidence="2">The sequence shown here is derived from an EMBL/GenBank/DDBJ whole genome shotgun (WGS) entry which is preliminary data.</text>
</comment>
<dbReference type="EMBL" id="JAVRIC010000001">
    <property type="protein sequence ID" value="MDT0495978.1"/>
    <property type="molecule type" value="Genomic_DNA"/>
</dbReference>
<protein>
    <submittedName>
        <fullName evidence="2">Transposase</fullName>
    </submittedName>
</protein>
<keyword evidence="3" id="KW-1185">Reference proteome</keyword>
<evidence type="ECO:0000313" key="3">
    <source>
        <dbReference type="Proteomes" id="UP001254608"/>
    </source>
</evidence>